<dbReference type="InterPro" id="IPR039425">
    <property type="entry name" value="RNA_pol_sigma-70-like"/>
</dbReference>
<evidence type="ECO:0000256" key="3">
    <source>
        <dbReference type="ARBA" id="ARBA00023082"/>
    </source>
</evidence>
<accession>A0ABV8PWP8</accession>
<keyword evidence="9" id="KW-1185">Reference proteome</keyword>
<dbReference type="EMBL" id="JBHSDC010000022">
    <property type="protein sequence ID" value="MFC4232472.1"/>
    <property type="molecule type" value="Genomic_DNA"/>
</dbReference>
<comment type="similarity">
    <text evidence="1">Belongs to the sigma-70 factor family. ECF subfamily.</text>
</comment>
<keyword evidence="2" id="KW-0805">Transcription regulation</keyword>
<dbReference type="InterPro" id="IPR014327">
    <property type="entry name" value="RNA_pol_sigma70_bacteroid"/>
</dbReference>
<keyword evidence="3" id="KW-0731">Sigma factor</keyword>
<evidence type="ECO:0000256" key="2">
    <source>
        <dbReference type="ARBA" id="ARBA00023015"/>
    </source>
</evidence>
<evidence type="ECO:0000259" key="6">
    <source>
        <dbReference type="Pfam" id="PF04542"/>
    </source>
</evidence>
<evidence type="ECO:0000259" key="7">
    <source>
        <dbReference type="Pfam" id="PF08281"/>
    </source>
</evidence>
<dbReference type="SUPFAM" id="SSF88946">
    <property type="entry name" value="Sigma2 domain of RNA polymerase sigma factors"/>
    <property type="match status" value="1"/>
</dbReference>
<proteinExistence type="inferred from homology"/>
<organism evidence="8 9">
    <name type="scientific">Parasediminibacterium paludis</name>
    <dbReference type="NCBI Taxonomy" id="908966"/>
    <lineage>
        <taxon>Bacteria</taxon>
        <taxon>Pseudomonadati</taxon>
        <taxon>Bacteroidota</taxon>
        <taxon>Chitinophagia</taxon>
        <taxon>Chitinophagales</taxon>
        <taxon>Chitinophagaceae</taxon>
        <taxon>Parasediminibacterium</taxon>
    </lineage>
</organism>
<name>A0ABV8PWP8_9BACT</name>
<dbReference type="Gene3D" id="1.10.1740.10">
    <property type="match status" value="1"/>
</dbReference>
<feature type="domain" description="RNA polymerase sigma-70 region 2" evidence="6">
    <location>
        <begin position="17"/>
        <end position="81"/>
    </location>
</feature>
<dbReference type="Pfam" id="PF08281">
    <property type="entry name" value="Sigma70_r4_2"/>
    <property type="match status" value="1"/>
</dbReference>
<evidence type="ECO:0000256" key="5">
    <source>
        <dbReference type="SAM" id="Phobius"/>
    </source>
</evidence>
<protein>
    <submittedName>
        <fullName evidence="8">RNA polymerase sigma-70 factor</fullName>
    </submittedName>
</protein>
<dbReference type="PANTHER" id="PTHR43133">
    <property type="entry name" value="RNA POLYMERASE ECF-TYPE SIGMA FACTO"/>
    <property type="match status" value="1"/>
</dbReference>
<keyword evidence="5" id="KW-0472">Membrane</keyword>
<dbReference type="InterPro" id="IPR013249">
    <property type="entry name" value="RNA_pol_sigma70_r4_t2"/>
</dbReference>
<keyword evidence="5" id="KW-1133">Transmembrane helix</keyword>
<dbReference type="InterPro" id="IPR013324">
    <property type="entry name" value="RNA_pol_sigma_r3/r4-like"/>
</dbReference>
<gene>
    <name evidence="8" type="ORF">ACFOW1_11250</name>
</gene>
<dbReference type="InterPro" id="IPR036388">
    <property type="entry name" value="WH-like_DNA-bd_sf"/>
</dbReference>
<dbReference type="SUPFAM" id="SSF88659">
    <property type="entry name" value="Sigma3 and sigma4 domains of RNA polymerase sigma factors"/>
    <property type="match status" value="1"/>
</dbReference>
<dbReference type="PANTHER" id="PTHR43133:SF46">
    <property type="entry name" value="RNA POLYMERASE SIGMA-70 FACTOR ECF SUBFAMILY"/>
    <property type="match status" value="1"/>
</dbReference>
<evidence type="ECO:0000313" key="9">
    <source>
        <dbReference type="Proteomes" id="UP001595906"/>
    </source>
</evidence>
<feature type="domain" description="RNA polymerase sigma factor 70 region 4 type 2" evidence="7">
    <location>
        <begin position="114"/>
        <end position="162"/>
    </location>
</feature>
<dbReference type="RefSeq" id="WP_379014340.1">
    <property type="nucleotide sequence ID" value="NZ_JBHSDC010000022.1"/>
</dbReference>
<dbReference type="CDD" id="cd06171">
    <property type="entry name" value="Sigma70_r4"/>
    <property type="match status" value="1"/>
</dbReference>
<feature type="transmembrane region" description="Helical" evidence="5">
    <location>
        <begin position="163"/>
        <end position="182"/>
    </location>
</feature>
<reference evidence="9" key="1">
    <citation type="journal article" date="2019" name="Int. J. Syst. Evol. Microbiol.">
        <title>The Global Catalogue of Microorganisms (GCM) 10K type strain sequencing project: providing services to taxonomists for standard genome sequencing and annotation.</title>
        <authorList>
            <consortium name="The Broad Institute Genomics Platform"/>
            <consortium name="The Broad Institute Genome Sequencing Center for Infectious Disease"/>
            <person name="Wu L."/>
            <person name="Ma J."/>
        </authorList>
    </citation>
    <scope>NUCLEOTIDE SEQUENCE [LARGE SCALE GENOMIC DNA]</scope>
    <source>
        <strain evidence="9">CECT 8010</strain>
    </source>
</reference>
<keyword evidence="4" id="KW-0804">Transcription</keyword>
<dbReference type="InterPro" id="IPR007627">
    <property type="entry name" value="RNA_pol_sigma70_r2"/>
</dbReference>
<keyword evidence="5" id="KW-0812">Transmembrane</keyword>
<dbReference type="InterPro" id="IPR013325">
    <property type="entry name" value="RNA_pol_sigma_r2"/>
</dbReference>
<evidence type="ECO:0000256" key="4">
    <source>
        <dbReference type="ARBA" id="ARBA00023163"/>
    </source>
</evidence>
<dbReference type="InterPro" id="IPR014284">
    <property type="entry name" value="RNA_pol_sigma-70_dom"/>
</dbReference>
<comment type="caution">
    <text evidence="8">The sequence shown here is derived from an EMBL/GenBank/DDBJ whole genome shotgun (WGS) entry which is preliminary data.</text>
</comment>
<evidence type="ECO:0000256" key="1">
    <source>
        <dbReference type="ARBA" id="ARBA00010641"/>
    </source>
</evidence>
<sequence length="187" mass="21855">MEAIKSRYDQYKVVFYKYYPSLYNYAYSILGNKELSEDIVQDSFLNVWEKKQDLLGINNIRFYLFSVVRNSCFSSLKNQQKRQIVEFNNISVAYENQELHPIINETEVDIEKLVGDALKRLPPKCKEVFLLSRIGNFSYKEIAETLSISVKTVENQMSKALKIIRIFAGEHNIYLILFYFLMAGSGN</sequence>
<dbReference type="Pfam" id="PF04542">
    <property type="entry name" value="Sigma70_r2"/>
    <property type="match status" value="1"/>
</dbReference>
<dbReference type="NCBIfam" id="TIGR02985">
    <property type="entry name" value="Sig70_bacteroi1"/>
    <property type="match status" value="1"/>
</dbReference>
<evidence type="ECO:0000313" key="8">
    <source>
        <dbReference type="EMBL" id="MFC4232472.1"/>
    </source>
</evidence>
<dbReference type="NCBIfam" id="TIGR02937">
    <property type="entry name" value="sigma70-ECF"/>
    <property type="match status" value="1"/>
</dbReference>
<dbReference type="Gene3D" id="1.10.10.10">
    <property type="entry name" value="Winged helix-like DNA-binding domain superfamily/Winged helix DNA-binding domain"/>
    <property type="match status" value="1"/>
</dbReference>
<dbReference type="Proteomes" id="UP001595906">
    <property type="component" value="Unassembled WGS sequence"/>
</dbReference>